<name>A0A448XE28_9PLAT</name>
<feature type="region of interest" description="Disordered" evidence="1">
    <location>
        <begin position="146"/>
        <end position="172"/>
    </location>
</feature>
<evidence type="ECO:0000256" key="1">
    <source>
        <dbReference type="SAM" id="MobiDB-lite"/>
    </source>
</evidence>
<sequence>MNTSKSPWGPDPQAGRNTRRRLWDSSPVWAFSKVASSPVGVIRISSNIRCQIATPGEGEEEEEEEKGGGGGGVKWVWYTLSQSPQILAPSWSLTESGRSALEVRGCAAIGLVDLRVLDPAAIPTRLEPSGCGLRDGHVSRQVTGLQQRCSPSSGGGDSESACTGSGLEARFR</sequence>
<accession>A0A448XE28</accession>
<dbReference type="EMBL" id="CAAALY010247565">
    <property type="protein sequence ID" value="VEL34392.1"/>
    <property type="molecule type" value="Genomic_DNA"/>
</dbReference>
<reference evidence="2" key="1">
    <citation type="submission" date="2018-11" db="EMBL/GenBank/DDBJ databases">
        <authorList>
            <consortium name="Pathogen Informatics"/>
        </authorList>
    </citation>
    <scope>NUCLEOTIDE SEQUENCE</scope>
</reference>
<dbReference type="AlphaFoldDB" id="A0A448XE28"/>
<proteinExistence type="predicted"/>
<organism evidence="2 3">
    <name type="scientific">Protopolystoma xenopodis</name>
    <dbReference type="NCBI Taxonomy" id="117903"/>
    <lineage>
        <taxon>Eukaryota</taxon>
        <taxon>Metazoa</taxon>
        <taxon>Spiralia</taxon>
        <taxon>Lophotrochozoa</taxon>
        <taxon>Platyhelminthes</taxon>
        <taxon>Monogenea</taxon>
        <taxon>Polyopisthocotylea</taxon>
        <taxon>Polystomatidea</taxon>
        <taxon>Polystomatidae</taxon>
        <taxon>Protopolystoma</taxon>
    </lineage>
</organism>
<gene>
    <name evidence="2" type="ORF">PXEA_LOCUS27832</name>
</gene>
<feature type="region of interest" description="Disordered" evidence="1">
    <location>
        <begin position="1"/>
        <end position="20"/>
    </location>
</feature>
<keyword evidence="3" id="KW-1185">Reference proteome</keyword>
<evidence type="ECO:0000313" key="3">
    <source>
        <dbReference type="Proteomes" id="UP000784294"/>
    </source>
</evidence>
<evidence type="ECO:0000313" key="2">
    <source>
        <dbReference type="EMBL" id="VEL34392.1"/>
    </source>
</evidence>
<comment type="caution">
    <text evidence="2">The sequence shown here is derived from an EMBL/GenBank/DDBJ whole genome shotgun (WGS) entry which is preliminary data.</text>
</comment>
<dbReference type="Proteomes" id="UP000784294">
    <property type="component" value="Unassembled WGS sequence"/>
</dbReference>
<protein>
    <submittedName>
        <fullName evidence="2">Uncharacterized protein</fullName>
    </submittedName>
</protein>